<dbReference type="Proteomes" id="UP000001556">
    <property type="component" value="Chromosome"/>
</dbReference>
<dbReference type="GO" id="GO:0035438">
    <property type="term" value="F:cyclic-di-GMP binding"/>
    <property type="evidence" value="ECO:0007669"/>
    <property type="project" value="InterPro"/>
</dbReference>
<name>A4J730_DESRM</name>
<dbReference type="EMBL" id="CP000612">
    <property type="protein sequence ID" value="ABO50883.1"/>
    <property type="molecule type" value="Genomic_DNA"/>
</dbReference>
<protein>
    <submittedName>
        <fullName evidence="2">Type IV pilus assembly PilZ</fullName>
    </submittedName>
</protein>
<dbReference type="Gene3D" id="2.40.10.220">
    <property type="entry name" value="predicted glycosyltransferase like domains"/>
    <property type="match status" value="1"/>
</dbReference>
<organism evidence="2 3">
    <name type="scientific">Desulforamulus reducens (strain ATCC BAA-1160 / DSM 100696 / MI-1)</name>
    <name type="common">Desulfotomaculum reducens</name>
    <dbReference type="NCBI Taxonomy" id="349161"/>
    <lineage>
        <taxon>Bacteria</taxon>
        <taxon>Bacillati</taxon>
        <taxon>Bacillota</taxon>
        <taxon>Clostridia</taxon>
        <taxon>Eubacteriales</taxon>
        <taxon>Peptococcaceae</taxon>
        <taxon>Desulforamulus</taxon>
    </lineage>
</organism>
<dbReference type="OrthoDB" id="9843287at2"/>
<proteinExistence type="predicted"/>
<feature type="domain" description="PilZ" evidence="1">
    <location>
        <begin position="94"/>
        <end position="177"/>
    </location>
</feature>
<dbReference type="HOGENOM" id="CLU_1388316_0_0_9"/>
<dbReference type="AlphaFoldDB" id="A4J730"/>
<dbReference type="RefSeq" id="WP_011878681.1">
    <property type="nucleotide sequence ID" value="NC_009253.1"/>
</dbReference>
<dbReference type="InterPro" id="IPR009875">
    <property type="entry name" value="PilZ_domain"/>
</dbReference>
<keyword evidence="3" id="KW-1185">Reference proteome</keyword>
<dbReference type="SUPFAM" id="SSF141371">
    <property type="entry name" value="PilZ domain-like"/>
    <property type="match status" value="1"/>
</dbReference>
<gene>
    <name evidence="2" type="ordered locus">Dred_2373</name>
</gene>
<accession>A4J730</accession>
<dbReference type="STRING" id="349161.Dred_2373"/>
<reference evidence="2 3" key="1">
    <citation type="submission" date="2007-03" db="EMBL/GenBank/DDBJ databases">
        <title>Complete sequence of Desulfotomaculum reducens MI-1.</title>
        <authorList>
            <consortium name="US DOE Joint Genome Institute"/>
            <person name="Copeland A."/>
            <person name="Lucas S."/>
            <person name="Lapidus A."/>
            <person name="Barry K."/>
            <person name="Detter J.C."/>
            <person name="Glavina del Rio T."/>
            <person name="Hammon N."/>
            <person name="Israni S."/>
            <person name="Dalin E."/>
            <person name="Tice H."/>
            <person name="Pitluck S."/>
            <person name="Sims D."/>
            <person name="Brettin T."/>
            <person name="Bruce D."/>
            <person name="Han C."/>
            <person name="Tapia R."/>
            <person name="Schmutz J."/>
            <person name="Larimer F."/>
            <person name="Land M."/>
            <person name="Hauser L."/>
            <person name="Kyrpides N."/>
            <person name="Kim E."/>
            <person name="Tebo B.M."/>
            <person name="Richardson P."/>
        </authorList>
    </citation>
    <scope>NUCLEOTIDE SEQUENCE [LARGE SCALE GENOMIC DNA]</scope>
    <source>
        <strain evidence="2 3">MI-1</strain>
    </source>
</reference>
<sequence>MNSDQGQLEEGSRITICDLSSRQEFTGQIVADYGTYLVVNPEQDPVINPGQQIKVGMSNSQNMTEFNSYICFLDNDLNKHFCIYVPPDLGQKKRRKYLRLAIELNMIYRASGLEINTKTINVSAGGLYFFTPERLVDGQDIELELFLPDNTITIGAKVLRTMQNAASVEFYEELEKIHILASYLYSCSLMKHIQEE</sequence>
<evidence type="ECO:0000313" key="2">
    <source>
        <dbReference type="EMBL" id="ABO50883.1"/>
    </source>
</evidence>
<evidence type="ECO:0000259" key="1">
    <source>
        <dbReference type="Pfam" id="PF07238"/>
    </source>
</evidence>
<dbReference type="KEGG" id="drm:Dred_2373"/>
<dbReference type="Pfam" id="PF07238">
    <property type="entry name" value="PilZ"/>
    <property type="match status" value="1"/>
</dbReference>
<evidence type="ECO:0000313" key="3">
    <source>
        <dbReference type="Proteomes" id="UP000001556"/>
    </source>
</evidence>